<feature type="transmembrane region" description="Helical" evidence="1">
    <location>
        <begin position="212"/>
        <end position="232"/>
    </location>
</feature>
<dbReference type="OrthoDB" id="4772204at2"/>
<organism evidence="3 4">
    <name type="scientific">Glaciihabitans tibetensis</name>
    <dbReference type="NCBI Taxonomy" id="1266600"/>
    <lineage>
        <taxon>Bacteria</taxon>
        <taxon>Bacillati</taxon>
        <taxon>Actinomycetota</taxon>
        <taxon>Actinomycetes</taxon>
        <taxon>Micrococcales</taxon>
        <taxon>Microbacteriaceae</taxon>
        <taxon>Glaciihabitans</taxon>
    </lineage>
</organism>
<keyword evidence="4" id="KW-1185">Reference proteome</keyword>
<reference evidence="3 4" key="1">
    <citation type="submission" date="2018-03" db="EMBL/GenBank/DDBJ databases">
        <title>Genomic Encyclopedia of Type Strains, Phase III (KMG-III): the genomes of soil and plant-associated and newly described type strains.</title>
        <authorList>
            <person name="Whitman W."/>
        </authorList>
    </citation>
    <scope>NUCLEOTIDE SEQUENCE [LARGE SCALE GENOMIC DNA]</scope>
    <source>
        <strain evidence="3 4">CGMCC 1.12484</strain>
    </source>
</reference>
<dbReference type="GO" id="GO:0004175">
    <property type="term" value="F:endopeptidase activity"/>
    <property type="evidence" value="ECO:0007669"/>
    <property type="project" value="UniProtKB-ARBA"/>
</dbReference>
<evidence type="ECO:0000313" key="3">
    <source>
        <dbReference type="EMBL" id="PRY69086.1"/>
    </source>
</evidence>
<dbReference type="PANTHER" id="PTHR36435">
    <property type="entry name" value="SLR1288 PROTEIN"/>
    <property type="match status" value="1"/>
</dbReference>
<proteinExistence type="predicted"/>
<dbReference type="EMBL" id="PVTL01000003">
    <property type="protein sequence ID" value="PRY69086.1"/>
    <property type="molecule type" value="Genomic_DNA"/>
</dbReference>
<dbReference type="RefSeq" id="WP_106211355.1">
    <property type="nucleotide sequence ID" value="NZ_PVTL01000003.1"/>
</dbReference>
<evidence type="ECO:0000256" key="1">
    <source>
        <dbReference type="SAM" id="Phobius"/>
    </source>
</evidence>
<gene>
    <name evidence="3" type="ORF">B0I08_103292</name>
</gene>
<feature type="transmembrane region" description="Helical" evidence="1">
    <location>
        <begin position="63"/>
        <end position="85"/>
    </location>
</feature>
<keyword evidence="1" id="KW-0812">Transmembrane</keyword>
<dbReference type="AlphaFoldDB" id="A0A2T0VFY8"/>
<dbReference type="PANTHER" id="PTHR36435:SF1">
    <property type="entry name" value="CAAX AMINO TERMINAL PROTEASE FAMILY PROTEIN"/>
    <property type="match status" value="1"/>
</dbReference>
<dbReference type="GO" id="GO:0006508">
    <property type="term" value="P:proteolysis"/>
    <property type="evidence" value="ECO:0007669"/>
    <property type="project" value="UniProtKB-KW"/>
</dbReference>
<keyword evidence="3" id="KW-0378">Hydrolase</keyword>
<comment type="caution">
    <text evidence="3">The sequence shown here is derived from an EMBL/GenBank/DDBJ whole genome shotgun (WGS) entry which is preliminary data.</text>
</comment>
<keyword evidence="1" id="KW-1133">Transmembrane helix</keyword>
<protein>
    <submittedName>
        <fullName evidence="3">CAAX prenyl protease-like protein</fullName>
    </submittedName>
</protein>
<keyword evidence="1" id="KW-0472">Membrane</keyword>
<dbReference type="Proteomes" id="UP000237983">
    <property type="component" value="Unassembled WGS sequence"/>
</dbReference>
<dbReference type="GO" id="GO:0080120">
    <property type="term" value="P:CAAX-box protein maturation"/>
    <property type="evidence" value="ECO:0007669"/>
    <property type="project" value="UniProtKB-ARBA"/>
</dbReference>
<feature type="transmembrane region" description="Helical" evidence="1">
    <location>
        <begin position="97"/>
        <end position="116"/>
    </location>
</feature>
<sequence length="280" mass="30121">MNATETSGWKSFWNRGRWWKAIVAVVAYLALYQLAGFGIAVVAGDQVETGNLLATPASVFFGLGAGLVVGAVVLVGFAASVGWLRPLFSRQPVAGRWWMWIFVVLLVIPIVLRFAGIDYDSYGTGVVVTMLFTGLFIGFTEELLYRGIVVKILRNAGHRELSVAALSSLFFALSHSINIFAGQPAITVALTVVFTFGFGMMMYLVMRATGNIVWAMLIHAITDPTTILASGALDASTGAAHSPILDLATPFNIIFVIAGVIVLFFIRGKAEPVADGLTRR</sequence>
<feature type="transmembrane region" description="Helical" evidence="1">
    <location>
        <begin position="122"/>
        <end position="140"/>
    </location>
</feature>
<dbReference type="Pfam" id="PF02517">
    <property type="entry name" value="Rce1-like"/>
    <property type="match status" value="1"/>
</dbReference>
<accession>A0A2T0VFY8</accession>
<dbReference type="InterPro" id="IPR003675">
    <property type="entry name" value="Rce1/LyrA-like_dom"/>
</dbReference>
<feature type="transmembrane region" description="Helical" evidence="1">
    <location>
        <begin position="244"/>
        <end position="266"/>
    </location>
</feature>
<feature type="transmembrane region" description="Helical" evidence="1">
    <location>
        <begin position="161"/>
        <end position="180"/>
    </location>
</feature>
<evidence type="ECO:0000259" key="2">
    <source>
        <dbReference type="Pfam" id="PF02517"/>
    </source>
</evidence>
<dbReference type="InterPro" id="IPR052710">
    <property type="entry name" value="CAAX_protease"/>
</dbReference>
<keyword evidence="3" id="KW-0645">Protease</keyword>
<feature type="transmembrane region" description="Helical" evidence="1">
    <location>
        <begin position="186"/>
        <end position="205"/>
    </location>
</feature>
<feature type="transmembrane region" description="Helical" evidence="1">
    <location>
        <begin position="21"/>
        <end position="43"/>
    </location>
</feature>
<name>A0A2T0VFY8_9MICO</name>
<feature type="domain" description="CAAX prenyl protease 2/Lysostaphin resistance protein A-like" evidence="2">
    <location>
        <begin position="126"/>
        <end position="223"/>
    </location>
</feature>
<evidence type="ECO:0000313" key="4">
    <source>
        <dbReference type="Proteomes" id="UP000237983"/>
    </source>
</evidence>